<organism evidence="2 3">
    <name type="scientific">Mycena venus</name>
    <dbReference type="NCBI Taxonomy" id="2733690"/>
    <lineage>
        <taxon>Eukaryota</taxon>
        <taxon>Fungi</taxon>
        <taxon>Dikarya</taxon>
        <taxon>Basidiomycota</taxon>
        <taxon>Agaricomycotina</taxon>
        <taxon>Agaricomycetes</taxon>
        <taxon>Agaricomycetidae</taxon>
        <taxon>Agaricales</taxon>
        <taxon>Marasmiineae</taxon>
        <taxon>Mycenaceae</taxon>
        <taxon>Mycena</taxon>
    </lineage>
</organism>
<name>A0A8H7D5J2_9AGAR</name>
<evidence type="ECO:0000313" key="2">
    <source>
        <dbReference type="EMBL" id="KAF7359711.1"/>
    </source>
</evidence>
<keyword evidence="2" id="KW-0812">Transmembrane</keyword>
<dbReference type="Pfam" id="PF18457">
    <property type="entry name" value="PUD1_2"/>
    <property type="match status" value="1"/>
</dbReference>
<dbReference type="Gene3D" id="2.60.40.3820">
    <property type="match status" value="2"/>
</dbReference>
<protein>
    <submittedName>
        <fullName evidence="2">Transmembrane amino acid transporter family</fullName>
    </submittedName>
</protein>
<keyword evidence="3" id="KW-1185">Reference proteome</keyword>
<dbReference type="AlphaFoldDB" id="A0A8H7D5J2"/>
<proteinExistence type="predicted"/>
<feature type="domain" description="Up-regulated in Daf-2" evidence="1">
    <location>
        <begin position="4"/>
        <end position="183"/>
    </location>
</feature>
<dbReference type="PANTHER" id="PTHR31557:SF0">
    <property type="entry name" value="5C820-RELATED"/>
    <property type="match status" value="1"/>
</dbReference>
<reference evidence="2" key="1">
    <citation type="submission" date="2020-05" db="EMBL/GenBank/DDBJ databases">
        <title>Mycena genomes resolve the evolution of fungal bioluminescence.</title>
        <authorList>
            <person name="Tsai I.J."/>
        </authorList>
    </citation>
    <scope>NUCLEOTIDE SEQUENCE</scope>
    <source>
        <strain evidence="2">CCC161011</strain>
    </source>
</reference>
<dbReference type="EMBL" id="JACAZI010000005">
    <property type="protein sequence ID" value="KAF7359711.1"/>
    <property type="molecule type" value="Genomic_DNA"/>
</dbReference>
<dbReference type="PANTHER" id="PTHR31557">
    <property type="entry name" value="5C820-RELATED-RELATED"/>
    <property type="match status" value="1"/>
</dbReference>
<evidence type="ECO:0000313" key="3">
    <source>
        <dbReference type="Proteomes" id="UP000620124"/>
    </source>
</evidence>
<dbReference type="OrthoDB" id="3223217at2759"/>
<sequence length="194" mass="21348">MPDKRRAWVSIRNDTGKPMLGISLVHKYSNVYKEQKQWEILGIGETTKDPLAVDYNTGFLTTGKDWWFITWFHPDMKYVWYSSPNNMRGFFDFADNLLPDAISGAAGAAAGLGTSFTGGGAIVVGAAAASAAKLVTSSLFNSETTEGFKQHILEKEDEGQLMEIVIHRDTVEFKSKSGTSSTNIRGADVPQKKF</sequence>
<gene>
    <name evidence="2" type="ORF">MVEN_00695600</name>
</gene>
<comment type="caution">
    <text evidence="2">The sequence shown here is derived from an EMBL/GenBank/DDBJ whole genome shotgun (WGS) entry which is preliminary data.</text>
</comment>
<evidence type="ECO:0000259" key="1">
    <source>
        <dbReference type="Pfam" id="PF18457"/>
    </source>
</evidence>
<accession>A0A8H7D5J2</accession>
<dbReference type="Proteomes" id="UP000620124">
    <property type="component" value="Unassembled WGS sequence"/>
</dbReference>
<dbReference type="InterPro" id="IPR041157">
    <property type="entry name" value="PUD1/2"/>
</dbReference>
<keyword evidence="2" id="KW-0472">Membrane</keyword>